<protein>
    <recommendedName>
        <fullName evidence="3">DUF4280 domain-containing protein</fullName>
    </recommendedName>
</protein>
<dbReference type="EMBL" id="PPEI02000002">
    <property type="protein sequence ID" value="PWN66102.1"/>
    <property type="molecule type" value="Genomic_DNA"/>
</dbReference>
<dbReference type="Proteomes" id="UP000236182">
    <property type="component" value="Unassembled WGS sequence"/>
</dbReference>
<dbReference type="InterPro" id="IPR025460">
    <property type="entry name" value="DUF4280"/>
</dbReference>
<proteinExistence type="predicted"/>
<evidence type="ECO:0000313" key="1">
    <source>
        <dbReference type="EMBL" id="PWN66102.1"/>
    </source>
</evidence>
<evidence type="ECO:0008006" key="3">
    <source>
        <dbReference type="Google" id="ProtNLM"/>
    </source>
</evidence>
<evidence type="ECO:0000313" key="2">
    <source>
        <dbReference type="Proteomes" id="UP000236182"/>
    </source>
</evidence>
<name>A0A316WX07_9FLAO</name>
<dbReference type="AlphaFoldDB" id="A0A316WX07"/>
<organism evidence="1 2">
    <name type="scientific">Chryseobacterium oncorhynchi</name>
    <dbReference type="NCBI Taxonomy" id="741074"/>
    <lineage>
        <taxon>Bacteria</taxon>
        <taxon>Pseudomonadati</taxon>
        <taxon>Bacteroidota</taxon>
        <taxon>Flavobacteriia</taxon>
        <taxon>Flavobacteriales</taxon>
        <taxon>Weeksellaceae</taxon>
        <taxon>Chryseobacterium group</taxon>
        <taxon>Chryseobacterium</taxon>
    </lineage>
</organism>
<sequence>MQYLKNNAILKCDKGLIPSLLNITSNNKIKNREGLFATDKDNIAGVNITHFTLCSVAGICRLNLNLSGQQLNWINTVPKVKIKDTKALFEASKCICPLGGIITSINSGQI</sequence>
<dbReference type="RefSeq" id="WP_109619488.1">
    <property type="nucleotide sequence ID" value="NZ_PPEI02000002.1"/>
</dbReference>
<comment type="caution">
    <text evidence="1">The sequence shown here is derived from an EMBL/GenBank/DDBJ whole genome shotgun (WGS) entry which is preliminary data.</text>
</comment>
<accession>A0A316WX07</accession>
<gene>
    <name evidence="1" type="ORF">C1638_006915</name>
</gene>
<reference evidence="1" key="1">
    <citation type="submission" date="2018-04" db="EMBL/GenBank/DDBJ databases">
        <title>Draft Genome Sequences of Chryseobacterium lactis NCTC11390T isolated from milk, Chryseobacterium oncorhynchi 701B-08T from rainbow trout, and Chryseobacterium viscerum 687B-08T from diseased fish.</title>
        <authorList>
            <person name="Jeong J.-J."/>
            <person name="Lee Y.J."/>
            <person name="Pathiraja D."/>
            <person name="Park B."/>
            <person name="Choi I.-G."/>
            <person name="Kim K.D."/>
        </authorList>
    </citation>
    <scope>NUCLEOTIDE SEQUENCE [LARGE SCALE GENOMIC DNA]</scope>
    <source>
        <strain evidence="1">701B-08</strain>
    </source>
</reference>
<dbReference type="OrthoDB" id="619618at2"/>
<dbReference type="Pfam" id="PF14107">
    <property type="entry name" value="DUF4280"/>
    <property type="match status" value="1"/>
</dbReference>
<keyword evidence="2" id="KW-1185">Reference proteome</keyword>